<protein>
    <submittedName>
        <fullName evidence="9">Peptide/nickel transport system permease protein</fullName>
    </submittedName>
</protein>
<keyword evidence="4 7" id="KW-0812">Transmembrane</keyword>
<keyword evidence="10" id="KW-1185">Reference proteome</keyword>
<feature type="transmembrane region" description="Helical" evidence="7">
    <location>
        <begin position="12"/>
        <end position="30"/>
    </location>
</feature>
<name>A0A841AEJ2_9MICO</name>
<evidence type="ECO:0000313" key="10">
    <source>
        <dbReference type="Proteomes" id="UP000536685"/>
    </source>
</evidence>
<comment type="caution">
    <text evidence="9">The sequence shown here is derived from an EMBL/GenBank/DDBJ whole genome shotgun (WGS) entry which is preliminary data.</text>
</comment>
<feature type="transmembrane region" description="Helical" evidence="7">
    <location>
        <begin position="175"/>
        <end position="197"/>
    </location>
</feature>
<keyword evidence="5 7" id="KW-1133">Transmembrane helix</keyword>
<dbReference type="CDD" id="cd06261">
    <property type="entry name" value="TM_PBP2"/>
    <property type="match status" value="1"/>
</dbReference>
<dbReference type="InterPro" id="IPR045621">
    <property type="entry name" value="BPD_transp_1_N"/>
</dbReference>
<evidence type="ECO:0000256" key="3">
    <source>
        <dbReference type="ARBA" id="ARBA00022475"/>
    </source>
</evidence>
<dbReference type="InterPro" id="IPR035906">
    <property type="entry name" value="MetI-like_sf"/>
</dbReference>
<proteinExistence type="inferred from homology"/>
<evidence type="ECO:0000256" key="2">
    <source>
        <dbReference type="ARBA" id="ARBA00022448"/>
    </source>
</evidence>
<sequence>MVRYIARRIGEAVFVLFVLSVLVFLMVRIMPGDPAAAFMDPSNPDPSVRAEIYAQLGLDRPWFVQYFSWIGGIFTGDFGRSLTQPYTVGEQLATRFPVSLELGVMATIIGVALGIPIGIASAVRRGKLVDNGSRILTFLLLSVPPFLVGTVLLLINSRTTKFRLLGFVTFEDDPVGHFTKLLLPALLLSLGLLALVARYTRGMLLDTFSQDYIRTARAKGVLGNGIVTGHALRNAMAPVMTVVGVQLASLIGGTVIMENVFALPGMGSLLINAVNTSDYTTIQACVLIIGALYVAISLIVDLLYPLVDPRIRVVRS</sequence>
<dbReference type="Pfam" id="PF00528">
    <property type="entry name" value="BPD_transp_1"/>
    <property type="match status" value="1"/>
</dbReference>
<evidence type="ECO:0000256" key="5">
    <source>
        <dbReference type="ARBA" id="ARBA00022989"/>
    </source>
</evidence>
<dbReference type="SUPFAM" id="SSF161098">
    <property type="entry name" value="MetI-like"/>
    <property type="match status" value="1"/>
</dbReference>
<dbReference type="GO" id="GO:0055085">
    <property type="term" value="P:transmembrane transport"/>
    <property type="evidence" value="ECO:0007669"/>
    <property type="project" value="InterPro"/>
</dbReference>
<evidence type="ECO:0000256" key="6">
    <source>
        <dbReference type="ARBA" id="ARBA00023136"/>
    </source>
</evidence>
<dbReference type="PANTHER" id="PTHR43163:SF6">
    <property type="entry name" value="DIPEPTIDE TRANSPORT SYSTEM PERMEASE PROTEIN DPPB-RELATED"/>
    <property type="match status" value="1"/>
</dbReference>
<feature type="transmembrane region" description="Helical" evidence="7">
    <location>
        <begin position="281"/>
        <end position="307"/>
    </location>
</feature>
<keyword evidence="2 7" id="KW-0813">Transport</keyword>
<evidence type="ECO:0000313" key="9">
    <source>
        <dbReference type="EMBL" id="MBB5842160.1"/>
    </source>
</evidence>
<organism evidence="9 10">
    <name type="scientific">Conyzicola lurida</name>
    <dbReference type="NCBI Taxonomy" id="1172621"/>
    <lineage>
        <taxon>Bacteria</taxon>
        <taxon>Bacillati</taxon>
        <taxon>Actinomycetota</taxon>
        <taxon>Actinomycetes</taxon>
        <taxon>Micrococcales</taxon>
        <taxon>Microbacteriaceae</taxon>
        <taxon>Conyzicola</taxon>
    </lineage>
</organism>
<dbReference type="Pfam" id="PF19300">
    <property type="entry name" value="BPD_transp_1_N"/>
    <property type="match status" value="1"/>
</dbReference>
<reference evidence="9 10" key="1">
    <citation type="submission" date="2020-08" db="EMBL/GenBank/DDBJ databases">
        <title>Sequencing the genomes of 1000 actinobacteria strains.</title>
        <authorList>
            <person name="Klenk H.-P."/>
        </authorList>
    </citation>
    <scope>NUCLEOTIDE SEQUENCE [LARGE SCALE GENOMIC DNA]</scope>
    <source>
        <strain evidence="9 10">DSM 105784</strain>
    </source>
</reference>
<comment type="similarity">
    <text evidence="7">Belongs to the binding-protein-dependent transport system permease family.</text>
</comment>
<evidence type="ECO:0000256" key="7">
    <source>
        <dbReference type="RuleBase" id="RU363032"/>
    </source>
</evidence>
<dbReference type="Gene3D" id="1.10.3720.10">
    <property type="entry name" value="MetI-like"/>
    <property type="match status" value="1"/>
</dbReference>
<dbReference type="PROSITE" id="PS50928">
    <property type="entry name" value="ABC_TM1"/>
    <property type="match status" value="1"/>
</dbReference>
<dbReference type="RefSeq" id="WP_184233314.1">
    <property type="nucleotide sequence ID" value="NZ_JACHMJ010000001.1"/>
</dbReference>
<keyword evidence="6 7" id="KW-0472">Membrane</keyword>
<evidence type="ECO:0000259" key="8">
    <source>
        <dbReference type="PROSITE" id="PS50928"/>
    </source>
</evidence>
<feature type="transmembrane region" description="Helical" evidence="7">
    <location>
        <begin position="239"/>
        <end position="261"/>
    </location>
</feature>
<evidence type="ECO:0000256" key="4">
    <source>
        <dbReference type="ARBA" id="ARBA00022692"/>
    </source>
</evidence>
<dbReference type="EMBL" id="JACHMJ010000001">
    <property type="protein sequence ID" value="MBB5842160.1"/>
    <property type="molecule type" value="Genomic_DNA"/>
</dbReference>
<dbReference type="AlphaFoldDB" id="A0A841AEJ2"/>
<keyword evidence="3" id="KW-1003">Cell membrane</keyword>
<dbReference type="GO" id="GO:0005886">
    <property type="term" value="C:plasma membrane"/>
    <property type="evidence" value="ECO:0007669"/>
    <property type="project" value="UniProtKB-SubCell"/>
</dbReference>
<accession>A0A841AEJ2</accession>
<dbReference type="InterPro" id="IPR000515">
    <property type="entry name" value="MetI-like"/>
</dbReference>
<gene>
    <name evidence="9" type="ORF">HD599_000483</name>
</gene>
<feature type="transmembrane region" description="Helical" evidence="7">
    <location>
        <begin position="135"/>
        <end position="155"/>
    </location>
</feature>
<dbReference type="PANTHER" id="PTHR43163">
    <property type="entry name" value="DIPEPTIDE TRANSPORT SYSTEM PERMEASE PROTEIN DPPB-RELATED"/>
    <property type="match status" value="1"/>
</dbReference>
<dbReference type="Proteomes" id="UP000536685">
    <property type="component" value="Unassembled WGS sequence"/>
</dbReference>
<comment type="subcellular location">
    <subcellularLocation>
        <location evidence="1 7">Cell membrane</location>
        <topology evidence="1 7">Multi-pass membrane protein</topology>
    </subcellularLocation>
</comment>
<evidence type="ECO:0000256" key="1">
    <source>
        <dbReference type="ARBA" id="ARBA00004651"/>
    </source>
</evidence>
<feature type="domain" description="ABC transmembrane type-1" evidence="8">
    <location>
        <begin position="96"/>
        <end position="304"/>
    </location>
</feature>
<feature type="transmembrane region" description="Helical" evidence="7">
    <location>
        <begin position="102"/>
        <end position="123"/>
    </location>
</feature>